<gene>
    <name evidence="2" type="ORF">MENT_LOCUS56254</name>
</gene>
<comment type="caution">
    <text evidence="2">The sequence shown here is derived from an EMBL/GenBank/DDBJ whole genome shotgun (WGS) entry which is preliminary data.</text>
</comment>
<protein>
    <submittedName>
        <fullName evidence="2">Uncharacterized protein</fullName>
    </submittedName>
</protein>
<feature type="region of interest" description="Disordered" evidence="1">
    <location>
        <begin position="238"/>
        <end position="257"/>
    </location>
</feature>
<dbReference type="Proteomes" id="UP000580250">
    <property type="component" value="Unassembled WGS sequence"/>
</dbReference>
<reference evidence="2 3" key="1">
    <citation type="submission" date="2020-08" db="EMBL/GenBank/DDBJ databases">
        <authorList>
            <person name="Koutsovoulos G."/>
            <person name="Danchin GJ E."/>
        </authorList>
    </citation>
    <scope>NUCLEOTIDE SEQUENCE [LARGE SCALE GENOMIC DNA]</scope>
</reference>
<evidence type="ECO:0000256" key="1">
    <source>
        <dbReference type="SAM" id="MobiDB-lite"/>
    </source>
</evidence>
<sequence>MSSNSSSASRKRKKSPITQVRPITNQLHQNIPQQQQQQQIQSPNFRGYTIPKVTNANVPQQQQQLSPQETEALQAKQALADEIAEKRRLRETTRPANLHLLTLIDPITNLTSTDVLMLAWKKNDIFEELKGLVVFVKRALTTKNKYDRGDLVVEVGQTHEKERISIFGWNEQASKLETANINDIVVLKNLIVVPEDNERVNWAGSIDFKLKFSKSSTLTIVEQGQIAASQQTTNMIEEGPSTSAANQNPHVGNVQNSSYASNTTAAIDRDVEYVSIYKSYGLTFYMYRLN</sequence>
<proteinExistence type="predicted"/>
<name>A0A6V7XTL5_MELEN</name>
<organism evidence="2 3">
    <name type="scientific">Meloidogyne enterolobii</name>
    <name type="common">Root-knot nematode worm</name>
    <name type="synonym">Meloidogyne mayaguensis</name>
    <dbReference type="NCBI Taxonomy" id="390850"/>
    <lineage>
        <taxon>Eukaryota</taxon>
        <taxon>Metazoa</taxon>
        <taxon>Ecdysozoa</taxon>
        <taxon>Nematoda</taxon>
        <taxon>Chromadorea</taxon>
        <taxon>Rhabditida</taxon>
        <taxon>Tylenchina</taxon>
        <taxon>Tylenchomorpha</taxon>
        <taxon>Tylenchoidea</taxon>
        <taxon>Meloidogynidae</taxon>
        <taxon>Meloidogyninae</taxon>
        <taxon>Meloidogyne</taxon>
    </lineage>
</organism>
<evidence type="ECO:0000313" key="3">
    <source>
        <dbReference type="Proteomes" id="UP000580250"/>
    </source>
</evidence>
<accession>A0A6V7XTL5</accession>
<dbReference type="EMBL" id="CAJEWN010002224">
    <property type="protein sequence ID" value="CAD2202614.1"/>
    <property type="molecule type" value="Genomic_DNA"/>
</dbReference>
<dbReference type="AlphaFoldDB" id="A0A6V7XTL5"/>
<evidence type="ECO:0000313" key="2">
    <source>
        <dbReference type="EMBL" id="CAD2202614.1"/>
    </source>
</evidence>
<feature type="region of interest" description="Disordered" evidence="1">
    <location>
        <begin position="1"/>
        <end position="41"/>
    </location>
</feature>
<feature type="compositionally biased region" description="Polar residues" evidence="1">
    <location>
        <begin position="16"/>
        <end position="28"/>
    </location>
</feature>
<feature type="compositionally biased region" description="Low complexity" evidence="1">
    <location>
        <begin position="29"/>
        <end position="41"/>
    </location>
</feature>